<accession>A0A318GW93</accession>
<organism evidence="1 2">
    <name type="scientific">Sphaerotilus hippei</name>
    <dbReference type="NCBI Taxonomy" id="744406"/>
    <lineage>
        <taxon>Bacteria</taxon>
        <taxon>Pseudomonadati</taxon>
        <taxon>Pseudomonadota</taxon>
        <taxon>Betaproteobacteria</taxon>
        <taxon>Burkholderiales</taxon>
        <taxon>Sphaerotilaceae</taxon>
        <taxon>Sphaerotilus</taxon>
    </lineage>
</organism>
<sequence length="468" mass="47816">MPRTTPHRPFRLALLAAATLLGACGGGREDDDAPPARATIVIAQQVGQATRAQIDAGTSASGAQALTGAARCDVTVRYVHYITRDPLGAPTTASAGVLVPTGSDGACTGERPVVLYAHGTSTSRSKNMAAVSTDGEAALVMAMYAAQGFIVVAPNYQGYERSSLTYHPYLNAEAQALDMVDALRAAKAHITDSGSTTQASSKLLLTGYSQGGHVAMATHKVIERDHAGEFTVTATAALSGPYNLVGMNDAVTATGGTVNAGATLFAPLLLTSYQRAYGGMYGQPTDAYQSPWATTIEGLLPSDDSVSTLIAAGKLPADPTFTALWGSGGLLTDGFRAAYAGSAFRRALQANTLLGWTPRRPMALCGGAGDPSVFWALNAPAVQADFATRGVSVPAWDLESAPATSDATHPVYAGFAQAKAATAAAAVAAGATDGGQAAVRSAYHGTLVPPFCNALARGYFQQVLAAGL</sequence>
<keyword evidence="2" id="KW-1185">Reference proteome</keyword>
<dbReference type="RefSeq" id="WP_110401937.1">
    <property type="nucleotide sequence ID" value="NZ_QJJS01000018.1"/>
</dbReference>
<dbReference type="OrthoDB" id="9798122at2"/>
<dbReference type="EMBL" id="QJJS01000018">
    <property type="protein sequence ID" value="PXW93677.1"/>
    <property type="molecule type" value="Genomic_DNA"/>
</dbReference>
<gene>
    <name evidence="1" type="ORF">C7444_11846</name>
</gene>
<dbReference type="Gene3D" id="1.10.260.160">
    <property type="match status" value="1"/>
</dbReference>
<name>A0A318GW93_9BURK</name>
<dbReference type="SUPFAM" id="SSF53474">
    <property type="entry name" value="alpha/beta-Hydrolases"/>
    <property type="match status" value="1"/>
</dbReference>
<dbReference type="Gene3D" id="3.40.50.1820">
    <property type="entry name" value="alpha/beta hydrolase"/>
    <property type="match status" value="1"/>
</dbReference>
<comment type="caution">
    <text evidence="1">The sequence shown here is derived from an EMBL/GenBank/DDBJ whole genome shotgun (WGS) entry which is preliminary data.</text>
</comment>
<dbReference type="PANTHER" id="PTHR34853">
    <property type="match status" value="1"/>
</dbReference>
<evidence type="ECO:0000313" key="2">
    <source>
        <dbReference type="Proteomes" id="UP000247811"/>
    </source>
</evidence>
<dbReference type="PROSITE" id="PS51257">
    <property type="entry name" value="PROKAR_LIPOPROTEIN"/>
    <property type="match status" value="1"/>
</dbReference>
<dbReference type="PANTHER" id="PTHR34853:SF1">
    <property type="entry name" value="LIPASE 5"/>
    <property type="match status" value="1"/>
</dbReference>
<dbReference type="Pfam" id="PF03583">
    <property type="entry name" value="LIP"/>
    <property type="match status" value="1"/>
</dbReference>
<dbReference type="Proteomes" id="UP000247811">
    <property type="component" value="Unassembled WGS sequence"/>
</dbReference>
<dbReference type="InterPro" id="IPR029058">
    <property type="entry name" value="AB_hydrolase_fold"/>
</dbReference>
<protein>
    <recommendedName>
        <fullName evidence="3">Secretory lipase</fullName>
    </recommendedName>
</protein>
<evidence type="ECO:0000313" key="1">
    <source>
        <dbReference type="EMBL" id="PXW93677.1"/>
    </source>
</evidence>
<dbReference type="PIRSF" id="PIRSF029171">
    <property type="entry name" value="Esterase_LipA"/>
    <property type="match status" value="1"/>
</dbReference>
<dbReference type="GO" id="GO:0004806">
    <property type="term" value="F:triacylglycerol lipase activity"/>
    <property type="evidence" value="ECO:0007669"/>
    <property type="project" value="InterPro"/>
</dbReference>
<proteinExistence type="predicted"/>
<dbReference type="GO" id="GO:0016042">
    <property type="term" value="P:lipid catabolic process"/>
    <property type="evidence" value="ECO:0007669"/>
    <property type="project" value="InterPro"/>
</dbReference>
<reference evidence="1 2" key="1">
    <citation type="submission" date="2018-05" db="EMBL/GenBank/DDBJ databases">
        <title>Genomic Encyclopedia of Type Strains, Phase IV (KMG-IV): sequencing the most valuable type-strain genomes for metagenomic binning, comparative biology and taxonomic classification.</title>
        <authorList>
            <person name="Goeker M."/>
        </authorList>
    </citation>
    <scope>NUCLEOTIDE SEQUENCE [LARGE SCALE GENOMIC DNA]</scope>
    <source>
        <strain evidence="1 2">DSM 566</strain>
    </source>
</reference>
<dbReference type="AlphaFoldDB" id="A0A318GW93"/>
<evidence type="ECO:0008006" key="3">
    <source>
        <dbReference type="Google" id="ProtNLM"/>
    </source>
</evidence>
<dbReference type="InterPro" id="IPR005152">
    <property type="entry name" value="Lipase_secreted"/>
</dbReference>